<dbReference type="InterPro" id="IPR036249">
    <property type="entry name" value="Thioredoxin-like_sf"/>
</dbReference>
<evidence type="ECO:0000256" key="2">
    <source>
        <dbReference type="ARBA" id="ARBA00022729"/>
    </source>
</evidence>
<dbReference type="PANTHER" id="PTHR13887">
    <property type="entry name" value="GLUTATHIONE S-TRANSFERASE KAPPA"/>
    <property type="match status" value="1"/>
</dbReference>
<keyword evidence="4" id="KW-1015">Disulfide bond</keyword>
<dbReference type="InterPro" id="IPR013766">
    <property type="entry name" value="Thioredoxin_domain"/>
</dbReference>
<dbReference type="RefSeq" id="WP_052736945.1">
    <property type="nucleotide sequence ID" value="NZ_FONN01000001.1"/>
</dbReference>
<name>A0A1I1YVB1_9BACL</name>
<feature type="domain" description="Thioredoxin" evidence="7">
    <location>
        <begin position="28"/>
        <end position="158"/>
    </location>
</feature>
<evidence type="ECO:0000259" key="7">
    <source>
        <dbReference type="PROSITE" id="PS51352"/>
    </source>
</evidence>
<dbReference type="GO" id="GO:0016853">
    <property type="term" value="F:isomerase activity"/>
    <property type="evidence" value="ECO:0007669"/>
    <property type="project" value="UniProtKB-KW"/>
</dbReference>
<organism evidence="8 9">
    <name type="scientific">Paenibacillus algorifonticola</name>
    <dbReference type="NCBI Taxonomy" id="684063"/>
    <lineage>
        <taxon>Bacteria</taxon>
        <taxon>Bacillati</taxon>
        <taxon>Bacillota</taxon>
        <taxon>Bacilli</taxon>
        <taxon>Bacillales</taxon>
        <taxon>Paenibacillaceae</taxon>
        <taxon>Paenibacillus</taxon>
    </lineage>
</organism>
<evidence type="ECO:0000256" key="5">
    <source>
        <dbReference type="ARBA" id="ARBA00023284"/>
    </source>
</evidence>
<dbReference type="GO" id="GO:0016491">
    <property type="term" value="F:oxidoreductase activity"/>
    <property type="evidence" value="ECO:0007669"/>
    <property type="project" value="UniProtKB-KW"/>
</dbReference>
<dbReference type="InterPro" id="IPR012336">
    <property type="entry name" value="Thioredoxin-like_fold"/>
</dbReference>
<evidence type="ECO:0000256" key="3">
    <source>
        <dbReference type="ARBA" id="ARBA00023002"/>
    </source>
</evidence>
<gene>
    <name evidence="8" type="ORF">SAMN04487969_101815</name>
</gene>
<keyword evidence="5" id="KW-0676">Redox-active center</keyword>
<dbReference type="SUPFAM" id="SSF52833">
    <property type="entry name" value="Thioredoxin-like"/>
    <property type="match status" value="1"/>
</dbReference>
<proteinExistence type="inferred from homology"/>
<keyword evidence="2" id="KW-0732">Signal</keyword>
<keyword evidence="6" id="KW-1133">Transmembrane helix</keyword>
<evidence type="ECO:0000256" key="6">
    <source>
        <dbReference type="SAM" id="Phobius"/>
    </source>
</evidence>
<sequence length="217" mass="24243">MKKQQNVVVNTSVLIVIFVALFAINQVTKNKDEANETVTEVPSTMGQPVMGVLNATVSIVEFGDYKCPSCKAWGEQVWPQLKKEYVDSGKTSFSYVNVLFHGEESKLGAQASEAILNSDPEDFWNFHKALFDEQPEDNHDGLWITEEKLLEVAKASVPALDEEFSHSQLCSCCGYKHKEVKDLKLREWDCPACGAHHDRDINASLNILAEGKRLLAV</sequence>
<keyword evidence="6" id="KW-0812">Transmembrane</keyword>
<dbReference type="AlphaFoldDB" id="A0A1I1YVB1"/>
<protein>
    <submittedName>
        <fullName evidence="8">Protein-disulfide isomerase</fullName>
    </submittedName>
</protein>
<feature type="transmembrane region" description="Helical" evidence="6">
    <location>
        <begin position="7"/>
        <end position="24"/>
    </location>
</feature>
<dbReference type="Pfam" id="PF13462">
    <property type="entry name" value="Thioredoxin_4"/>
    <property type="match status" value="1"/>
</dbReference>
<keyword evidence="9" id="KW-1185">Reference proteome</keyword>
<evidence type="ECO:0000256" key="1">
    <source>
        <dbReference type="ARBA" id="ARBA00005791"/>
    </source>
</evidence>
<dbReference type="Proteomes" id="UP000183410">
    <property type="component" value="Unassembled WGS sequence"/>
</dbReference>
<evidence type="ECO:0000313" key="8">
    <source>
        <dbReference type="EMBL" id="SFE23496.1"/>
    </source>
</evidence>
<dbReference type="PANTHER" id="PTHR13887:SF14">
    <property type="entry name" value="DISULFIDE BOND FORMATION PROTEIN D"/>
    <property type="match status" value="1"/>
</dbReference>
<comment type="similarity">
    <text evidence="1">Belongs to the thioredoxin family. DsbA subfamily.</text>
</comment>
<reference evidence="9" key="1">
    <citation type="submission" date="2016-10" db="EMBL/GenBank/DDBJ databases">
        <authorList>
            <person name="Varghese N."/>
            <person name="Submissions S."/>
        </authorList>
    </citation>
    <scope>NUCLEOTIDE SEQUENCE [LARGE SCALE GENOMIC DNA]</scope>
    <source>
        <strain evidence="9">CGMCC 1.10223</strain>
    </source>
</reference>
<dbReference type="GO" id="GO:0003677">
    <property type="term" value="F:DNA binding"/>
    <property type="evidence" value="ECO:0007669"/>
    <property type="project" value="UniProtKB-KW"/>
</dbReference>
<keyword evidence="6" id="KW-0472">Membrane</keyword>
<keyword evidence="3" id="KW-0560">Oxidoreductase</keyword>
<evidence type="ECO:0000256" key="4">
    <source>
        <dbReference type="ARBA" id="ARBA00023157"/>
    </source>
</evidence>
<evidence type="ECO:0000313" key="9">
    <source>
        <dbReference type="Proteomes" id="UP000183410"/>
    </source>
</evidence>
<dbReference type="EMBL" id="FONN01000001">
    <property type="protein sequence ID" value="SFE23496.1"/>
    <property type="molecule type" value="Genomic_DNA"/>
</dbReference>
<accession>A0A1I1YVB1</accession>
<keyword evidence="8" id="KW-0413">Isomerase</keyword>
<dbReference type="Gene3D" id="3.40.30.10">
    <property type="entry name" value="Glutaredoxin"/>
    <property type="match status" value="1"/>
</dbReference>
<dbReference type="PROSITE" id="PS51352">
    <property type="entry name" value="THIOREDOXIN_2"/>
    <property type="match status" value="1"/>
</dbReference>